<protein>
    <submittedName>
        <fullName evidence="3">Uncharacterized protein</fullName>
    </submittedName>
</protein>
<feature type="compositionally biased region" description="Basic residues" evidence="1">
    <location>
        <begin position="93"/>
        <end position="107"/>
    </location>
</feature>
<keyword evidence="2" id="KW-0812">Transmembrane</keyword>
<feature type="region of interest" description="Disordered" evidence="1">
    <location>
        <begin position="88"/>
        <end position="110"/>
    </location>
</feature>
<sequence length="241" mass="27335">MLLAVCKRQNALSKLKVELDHRERSETGLRCRGASLEEIELIIVESSSVTEGGKDTRNAIRLFEYCSSGCDPSGSTYHITGAAKQQHIDSSVKKRKSTTTQKKRGSSKKVNDEEVEATTFFEAYALAKIHMHLVYSDSVTQQGEGSAFQKRMFSNLAQEYHEKCDMLFSKEGAMERMDAFLEWSLPYTGLTTMMLIALTLYRYRGLTYELSPMKKSSLEYYAIDRASPLVVVSELFVMWVK</sequence>
<dbReference type="EMBL" id="JADFTS010000003">
    <property type="protein sequence ID" value="KAF9615854.1"/>
    <property type="molecule type" value="Genomic_DNA"/>
</dbReference>
<reference evidence="3 4" key="1">
    <citation type="submission" date="2020-10" db="EMBL/GenBank/DDBJ databases">
        <title>The Coptis chinensis genome and diversification of protoberbering-type alkaloids.</title>
        <authorList>
            <person name="Wang B."/>
            <person name="Shu S."/>
            <person name="Song C."/>
            <person name="Liu Y."/>
        </authorList>
    </citation>
    <scope>NUCLEOTIDE SEQUENCE [LARGE SCALE GENOMIC DNA]</scope>
    <source>
        <strain evidence="3">HL-2020</strain>
        <tissue evidence="3">Leaf</tissue>
    </source>
</reference>
<proteinExistence type="predicted"/>
<evidence type="ECO:0000256" key="1">
    <source>
        <dbReference type="SAM" id="MobiDB-lite"/>
    </source>
</evidence>
<feature type="transmembrane region" description="Helical" evidence="2">
    <location>
        <begin position="180"/>
        <end position="201"/>
    </location>
</feature>
<accession>A0A835IEV4</accession>
<gene>
    <name evidence="3" type="ORF">IFM89_026742</name>
</gene>
<keyword evidence="4" id="KW-1185">Reference proteome</keyword>
<comment type="caution">
    <text evidence="3">The sequence shown here is derived from an EMBL/GenBank/DDBJ whole genome shotgun (WGS) entry which is preliminary data.</text>
</comment>
<dbReference type="AlphaFoldDB" id="A0A835IEV4"/>
<keyword evidence="2" id="KW-0472">Membrane</keyword>
<name>A0A835IEV4_9MAGN</name>
<dbReference type="Proteomes" id="UP000631114">
    <property type="component" value="Unassembled WGS sequence"/>
</dbReference>
<feature type="transmembrane region" description="Helical" evidence="2">
    <location>
        <begin position="221"/>
        <end position="240"/>
    </location>
</feature>
<evidence type="ECO:0000256" key="2">
    <source>
        <dbReference type="SAM" id="Phobius"/>
    </source>
</evidence>
<evidence type="ECO:0000313" key="3">
    <source>
        <dbReference type="EMBL" id="KAF9615854.1"/>
    </source>
</evidence>
<organism evidence="3 4">
    <name type="scientific">Coptis chinensis</name>
    <dbReference type="NCBI Taxonomy" id="261450"/>
    <lineage>
        <taxon>Eukaryota</taxon>
        <taxon>Viridiplantae</taxon>
        <taxon>Streptophyta</taxon>
        <taxon>Embryophyta</taxon>
        <taxon>Tracheophyta</taxon>
        <taxon>Spermatophyta</taxon>
        <taxon>Magnoliopsida</taxon>
        <taxon>Ranunculales</taxon>
        <taxon>Ranunculaceae</taxon>
        <taxon>Coptidoideae</taxon>
        <taxon>Coptis</taxon>
    </lineage>
</organism>
<evidence type="ECO:0000313" key="4">
    <source>
        <dbReference type="Proteomes" id="UP000631114"/>
    </source>
</evidence>
<keyword evidence="2" id="KW-1133">Transmembrane helix</keyword>